<proteinExistence type="predicted"/>
<dbReference type="PANTHER" id="PTHR33619:SF3">
    <property type="entry name" value="POLYSACCHARIDE EXPORT PROTEIN GFCE-RELATED"/>
    <property type="match status" value="1"/>
</dbReference>
<protein>
    <submittedName>
        <fullName evidence="5">Polysaccharide export outer membrane lipoprotein Wza</fullName>
    </submittedName>
    <submittedName>
        <fullName evidence="4">Polysaccharide export outer membrane protein</fullName>
    </submittedName>
</protein>
<evidence type="ECO:0000259" key="3">
    <source>
        <dbReference type="Pfam" id="PF02563"/>
    </source>
</evidence>
<comment type="caution">
    <text evidence="5">The sequence shown here is derived from an EMBL/GenBank/DDBJ whole genome shotgun (WGS) entry which is preliminary data.</text>
</comment>
<organism evidence="5 6">
    <name type="scientific">Roseibaca calidilacus</name>
    <dbReference type="NCBI Taxonomy" id="1666912"/>
    <lineage>
        <taxon>Bacteria</taxon>
        <taxon>Pseudomonadati</taxon>
        <taxon>Pseudomonadota</taxon>
        <taxon>Alphaproteobacteria</taxon>
        <taxon>Rhodobacterales</taxon>
        <taxon>Paracoccaceae</taxon>
        <taxon>Roseinatronobacter</taxon>
    </lineage>
</organism>
<dbReference type="PANTHER" id="PTHR33619">
    <property type="entry name" value="POLYSACCHARIDE EXPORT PROTEIN GFCE-RELATED"/>
    <property type="match status" value="1"/>
</dbReference>
<evidence type="ECO:0000313" key="4">
    <source>
        <dbReference type="EMBL" id="CUX82196.1"/>
    </source>
</evidence>
<dbReference type="EMBL" id="FBYC01000004">
    <property type="protein sequence ID" value="CUX82196.1"/>
    <property type="molecule type" value="Genomic_DNA"/>
</dbReference>
<accession>A0A0P7YNN0</accession>
<evidence type="ECO:0000256" key="1">
    <source>
        <dbReference type="ARBA" id="ARBA00022729"/>
    </source>
</evidence>
<dbReference type="STRING" id="1666912.Ga0058931_2231"/>
<keyword evidence="5" id="KW-0449">Lipoprotein</keyword>
<evidence type="ECO:0000313" key="6">
    <source>
        <dbReference type="Proteomes" id="UP000050413"/>
    </source>
</evidence>
<dbReference type="RefSeq" id="WP_342667166.1">
    <property type="nucleotide sequence ID" value="NZ_FBYC01000004.1"/>
</dbReference>
<keyword evidence="1 2" id="KW-0732">Signal</keyword>
<dbReference type="InterPro" id="IPR003715">
    <property type="entry name" value="Poly_export_N"/>
</dbReference>
<dbReference type="PATRIC" id="fig|1666912.4.peg.1610"/>
<evidence type="ECO:0000313" key="5">
    <source>
        <dbReference type="EMBL" id="KPP91975.1"/>
    </source>
</evidence>
<dbReference type="Gene3D" id="3.10.560.10">
    <property type="entry name" value="Outer membrane lipoprotein wza domain like"/>
    <property type="match status" value="2"/>
</dbReference>
<reference evidence="5 6" key="1">
    <citation type="submission" date="2015-09" db="EMBL/GenBank/DDBJ databases">
        <title>Identification and resolution of microdiversity through metagenomic sequencing of parallel consortia.</title>
        <authorList>
            <person name="Nelson W.C."/>
            <person name="Romine M.F."/>
            <person name="Lindemann S.R."/>
        </authorList>
    </citation>
    <scope>NUCLEOTIDE SEQUENCE [LARGE SCALE GENOMIC DNA]</scope>
    <source>
        <strain evidence="5">HL-91</strain>
    </source>
</reference>
<sequence>MFVISKSLGHAMALLACVVVASCDVSRDGPTANEIYEGSVMRSGDAHIIAVTKRVSQIANRPETLGFSHALQAGGLLGGDTIRPGDTITLNVFENVPEGLLAPEATNNAIIETLQVDDAGFIFVPYAGRIRAAGQTPEALRRILTRSLDEQTPDPQVLVARTQGDGSTVSVTGGVTAQGVYPITRASNRLSSVIASAGGISIPLETAQVLVTRGSRQDSAWLEDIFANPALDIAVRGGDRVLVKQDERSFSVLGATGTANRVTFETQQISAIEALASVGGLDPLRADPKGVFIFRDERPEIATEILGIGQFVTDVRFVYVLDLTKPTGMFDARDFKIRDGDTIFVTEASSVLWGRQISALTGSLTAAGSVRALARSADD</sequence>
<reference evidence="4 7" key="2">
    <citation type="submission" date="2016-01" db="EMBL/GenBank/DDBJ databases">
        <authorList>
            <person name="Varghese N."/>
        </authorList>
    </citation>
    <scope>NUCLEOTIDE SEQUENCE [LARGE SCALE GENOMIC DNA]</scope>
    <source>
        <strain evidence="4 7">HL-91</strain>
    </source>
</reference>
<feature type="signal peptide" evidence="2">
    <location>
        <begin position="1"/>
        <end position="21"/>
    </location>
</feature>
<keyword evidence="7" id="KW-1185">Reference proteome</keyword>
<evidence type="ECO:0000256" key="2">
    <source>
        <dbReference type="SAM" id="SignalP"/>
    </source>
</evidence>
<evidence type="ECO:0000313" key="7">
    <source>
        <dbReference type="Proteomes" id="UP000182045"/>
    </source>
</evidence>
<dbReference type="InterPro" id="IPR049712">
    <property type="entry name" value="Poly_export"/>
</dbReference>
<dbReference type="Proteomes" id="UP000182045">
    <property type="component" value="Unassembled WGS sequence"/>
</dbReference>
<dbReference type="Proteomes" id="UP000050413">
    <property type="component" value="Unassembled WGS sequence"/>
</dbReference>
<dbReference type="PROSITE" id="PS51257">
    <property type="entry name" value="PROKAR_LIPOPROTEIN"/>
    <property type="match status" value="1"/>
</dbReference>
<dbReference type="Pfam" id="PF02563">
    <property type="entry name" value="Poly_export"/>
    <property type="match status" value="1"/>
</dbReference>
<dbReference type="Gene3D" id="3.30.1950.10">
    <property type="entry name" value="wza like domain"/>
    <property type="match status" value="1"/>
</dbReference>
<feature type="domain" description="Polysaccharide export protein N-terminal" evidence="3">
    <location>
        <begin position="81"/>
        <end position="159"/>
    </location>
</feature>
<feature type="chain" id="PRO_5010186691" evidence="2">
    <location>
        <begin position="22"/>
        <end position="379"/>
    </location>
</feature>
<dbReference type="AlphaFoldDB" id="A0A0P7YNN0"/>
<name>A0A0P7YNN0_9RHOB</name>
<gene>
    <name evidence="5" type="primary">wza</name>
    <name evidence="4" type="ORF">Ga0058931_2231</name>
    <name evidence="5" type="ORF">HLUCCA05_02295</name>
</gene>
<dbReference type="GO" id="GO:0015159">
    <property type="term" value="F:polysaccharide transmembrane transporter activity"/>
    <property type="evidence" value="ECO:0007669"/>
    <property type="project" value="InterPro"/>
</dbReference>
<dbReference type="EMBL" id="LJSG01000013">
    <property type="protein sequence ID" value="KPP91975.1"/>
    <property type="molecule type" value="Genomic_DNA"/>
</dbReference>